<evidence type="ECO:0000256" key="2">
    <source>
        <dbReference type="ARBA" id="ARBA00022801"/>
    </source>
</evidence>
<dbReference type="EMBL" id="DSZY01000005">
    <property type="protein sequence ID" value="HGU39738.1"/>
    <property type="molecule type" value="Genomic_DNA"/>
</dbReference>
<name>A0A7C4CFD3_9BACT</name>
<dbReference type="PANTHER" id="PTHR11839">
    <property type="entry name" value="UDP/ADP-SUGAR PYROPHOSPHATASE"/>
    <property type="match status" value="1"/>
</dbReference>
<dbReference type="GO" id="GO:0016787">
    <property type="term" value="F:hydrolase activity"/>
    <property type="evidence" value="ECO:0007669"/>
    <property type="project" value="UniProtKB-KW"/>
</dbReference>
<dbReference type="Pfam" id="PF00293">
    <property type="entry name" value="NUDIX"/>
    <property type="match status" value="1"/>
</dbReference>
<dbReference type="Gene3D" id="3.90.79.10">
    <property type="entry name" value="Nucleoside Triphosphate Pyrophosphohydrolase"/>
    <property type="match status" value="1"/>
</dbReference>
<feature type="domain" description="Nudix hydrolase" evidence="3">
    <location>
        <begin position="37"/>
        <end position="166"/>
    </location>
</feature>
<accession>A0A7C4CFD3</accession>
<keyword evidence="2 4" id="KW-0378">Hydrolase</keyword>
<dbReference type="InterPro" id="IPR015797">
    <property type="entry name" value="NUDIX_hydrolase-like_dom_sf"/>
</dbReference>
<evidence type="ECO:0000256" key="1">
    <source>
        <dbReference type="ARBA" id="ARBA00001946"/>
    </source>
</evidence>
<dbReference type="FunFam" id="3.90.79.10:FF:000024">
    <property type="entry name" value="ADP-ribose pyrophosphatase"/>
    <property type="match status" value="1"/>
</dbReference>
<dbReference type="InterPro" id="IPR000086">
    <property type="entry name" value="NUDIX_hydrolase_dom"/>
</dbReference>
<dbReference type="SUPFAM" id="SSF55811">
    <property type="entry name" value="Nudix"/>
    <property type="match status" value="1"/>
</dbReference>
<dbReference type="PROSITE" id="PS51462">
    <property type="entry name" value="NUDIX"/>
    <property type="match status" value="1"/>
</dbReference>
<evidence type="ECO:0000313" key="4">
    <source>
        <dbReference type="EMBL" id="HGU39738.1"/>
    </source>
</evidence>
<reference evidence="4" key="1">
    <citation type="journal article" date="2020" name="mSystems">
        <title>Genome- and Community-Level Interaction Insights into Carbon Utilization and Element Cycling Functions of Hydrothermarchaeota in Hydrothermal Sediment.</title>
        <authorList>
            <person name="Zhou Z."/>
            <person name="Liu Y."/>
            <person name="Xu W."/>
            <person name="Pan J."/>
            <person name="Luo Z.H."/>
            <person name="Li M."/>
        </authorList>
    </citation>
    <scope>NUCLEOTIDE SEQUENCE [LARGE SCALE GENOMIC DNA]</scope>
    <source>
        <strain evidence="4">SpSt-609</strain>
    </source>
</reference>
<protein>
    <submittedName>
        <fullName evidence="4">NUDIX hydrolase</fullName>
    </submittedName>
</protein>
<dbReference type="PANTHER" id="PTHR11839:SF18">
    <property type="entry name" value="NUDIX HYDROLASE DOMAIN-CONTAINING PROTEIN"/>
    <property type="match status" value="1"/>
</dbReference>
<gene>
    <name evidence="4" type="ORF">ENT77_00845</name>
</gene>
<sequence length="182" mass="20700">MERTISSMEIFKGVLLHVLKDEVELENGVHSTREFVLHPGAVAIVPITEDGKVVLVEQYRYPIKQKLLEIPAGKLDKPGEDPLECAKRELEEETGYTASDYIYLGCIHTTPGFSNEMIHIYLARKLEKGCMNPDEDEILKVHVEDFQEVLKKCISGEITDAKTLAGIFRAYFFLKNSRNLEE</sequence>
<dbReference type="GO" id="GO:0006753">
    <property type="term" value="P:nucleoside phosphate metabolic process"/>
    <property type="evidence" value="ECO:0007669"/>
    <property type="project" value="TreeGrafter"/>
</dbReference>
<dbReference type="GO" id="GO:0005829">
    <property type="term" value="C:cytosol"/>
    <property type="evidence" value="ECO:0007669"/>
    <property type="project" value="TreeGrafter"/>
</dbReference>
<dbReference type="AlphaFoldDB" id="A0A7C4CFD3"/>
<dbReference type="GO" id="GO:0019693">
    <property type="term" value="P:ribose phosphate metabolic process"/>
    <property type="evidence" value="ECO:0007669"/>
    <property type="project" value="TreeGrafter"/>
</dbReference>
<comment type="caution">
    <text evidence="4">The sequence shown here is derived from an EMBL/GenBank/DDBJ whole genome shotgun (WGS) entry which is preliminary data.</text>
</comment>
<evidence type="ECO:0000259" key="3">
    <source>
        <dbReference type="PROSITE" id="PS51462"/>
    </source>
</evidence>
<organism evidence="4">
    <name type="scientific">Fervidobacterium thailandense</name>
    <dbReference type="NCBI Taxonomy" id="1008305"/>
    <lineage>
        <taxon>Bacteria</taxon>
        <taxon>Thermotogati</taxon>
        <taxon>Thermotogota</taxon>
        <taxon>Thermotogae</taxon>
        <taxon>Thermotogales</taxon>
        <taxon>Fervidobacteriaceae</taxon>
        <taxon>Fervidobacterium</taxon>
    </lineage>
</organism>
<proteinExistence type="predicted"/>
<comment type="cofactor">
    <cofactor evidence="1">
        <name>Mg(2+)</name>
        <dbReference type="ChEBI" id="CHEBI:18420"/>
    </cofactor>
</comment>